<organism evidence="1 2">
    <name type="scientific">Kickxella alabastrina</name>
    <dbReference type="NCBI Taxonomy" id="61397"/>
    <lineage>
        <taxon>Eukaryota</taxon>
        <taxon>Fungi</taxon>
        <taxon>Fungi incertae sedis</taxon>
        <taxon>Zoopagomycota</taxon>
        <taxon>Kickxellomycotina</taxon>
        <taxon>Kickxellomycetes</taxon>
        <taxon>Kickxellales</taxon>
        <taxon>Kickxellaceae</taxon>
        <taxon>Kickxella</taxon>
    </lineage>
</organism>
<protein>
    <submittedName>
        <fullName evidence="1">Uncharacterized protein</fullName>
    </submittedName>
</protein>
<reference evidence="1" key="1">
    <citation type="submission" date="2022-07" db="EMBL/GenBank/DDBJ databases">
        <title>Phylogenomic reconstructions and comparative analyses of Kickxellomycotina fungi.</title>
        <authorList>
            <person name="Reynolds N.K."/>
            <person name="Stajich J.E."/>
            <person name="Barry K."/>
            <person name="Grigoriev I.V."/>
            <person name="Crous P."/>
            <person name="Smith M.E."/>
        </authorList>
    </citation>
    <scope>NUCLEOTIDE SEQUENCE</scope>
    <source>
        <strain evidence="1">Benny 63K</strain>
    </source>
</reference>
<gene>
    <name evidence="1" type="ORF">LPJ66_002441</name>
</gene>
<proteinExistence type="predicted"/>
<sequence length="125" mass="14687">MSSTEATKVANKGSVISAAPLSRVSGRTWKATKKPTNRTMIHKSLRKTYDQRMQETQDLKALKAIEQGLKDEKKAEKDAHRDRIVERRKRKEEKERQEKYQAEMSARKRMRVKRKEMKARAHAKH</sequence>
<accession>A0ACC1IQF1</accession>
<comment type="caution">
    <text evidence="1">The sequence shown here is derived from an EMBL/GenBank/DDBJ whole genome shotgun (WGS) entry which is preliminary data.</text>
</comment>
<dbReference type="Proteomes" id="UP001150581">
    <property type="component" value="Unassembled WGS sequence"/>
</dbReference>
<evidence type="ECO:0000313" key="1">
    <source>
        <dbReference type="EMBL" id="KAJ1898941.1"/>
    </source>
</evidence>
<name>A0ACC1IQF1_9FUNG</name>
<keyword evidence="2" id="KW-1185">Reference proteome</keyword>
<evidence type="ECO:0000313" key="2">
    <source>
        <dbReference type="Proteomes" id="UP001150581"/>
    </source>
</evidence>
<dbReference type="EMBL" id="JANBPG010000196">
    <property type="protein sequence ID" value="KAJ1898941.1"/>
    <property type="molecule type" value="Genomic_DNA"/>
</dbReference>